<dbReference type="OrthoDB" id="430266at2759"/>
<name>A0A1Q9EPJ2_SYMMI</name>
<feature type="region of interest" description="Disordered" evidence="1">
    <location>
        <begin position="1"/>
        <end position="51"/>
    </location>
</feature>
<feature type="compositionally biased region" description="Low complexity" evidence="1">
    <location>
        <begin position="563"/>
        <end position="576"/>
    </location>
</feature>
<keyword evidence="2" id="KW-0472">Membrane</keyword>
<evidence type="ECO:0000313" key="3">
    <source>
        <dbReference type="EMBL" id="OLQ09297.1"/>
    </source>
</evidence>
<keyword evidence="4" id="KW-1185">Reference proteome</keyword>
<feature type="transmembrane region" description="Helical" evidence="2">
    <location>
        <begin position="422"/>
        <end position="442"/>
    </location>
</feature>
<evidence type="ECO:0000256" key="1">
    <source>
        <dbReference type="SAM" id="MobiDB-lite"/>
    </source>
</evidence>
<sequence length="1098" mass="120289">MRQAATTTRGNSASFQGQENADDKDNDDELFGKGGDEDDEEVLPEEAESKVARARAGGGLKLLACKAEHRAAKRLRPGSKFRWGYWFLGSGCSQMAADPLHSPETGTFQTAQSVEMVSSNAALEGESLADINEAEEPGRVMGTTEAWILAAAGTYPGVRPWPCFFGLGLLQIALFAVRRVDVSYPVGVCLAMLTCVGARTPWRLQCVVAAVALAYLSRLFRRKPPQEHDLEGTWVPELSSSLSILDISNLAGDYRSEGVYSPYFLPLVTMTVMVIVCIYMCVTRTCVCGAGSAEILLAAALPGYYVATAASNLQVGISIMPKDLAIVVEKPTAFLAIVAFMTAGFALNGISCLVHLEFARRQRVAVPTRVLQSAETKRITWRILVCSCFLTAMAHTILLALWAIGLSKEGEPPSSLRNLVAIWWSAISSFGTWLVASWLMALPHLATCILLQGELEHVETLVQSAQIVRYHVRSPEDNSLDVPAKETSSSRTVDTFLMTTNKANNDYDVPGGGVTSGSLPTERMVLLLQLGTMSQMVMRPRAGPGRCPTMARGITGRDRIIPSTRDGTGRSGTTAGNGKTGDRSVLRVDKDYVGFYYQTQLFGWWEWRVALVLQHVPGGDEGAKDPAGALLYQALSGRAWIEAEELQVSELATEDGVEKYKAWIMERYQEIEVGKIAEALNGFFKRLRRSQGQSIREFNASFDRAYARLIEVDCRLPETAKAWAYLNALALNHTEELTVLGSVANEYVTAKLQRAAVLHEKSLKCPWDKDRPRPWDKDGGGLRTFGKANSAMNTDHADEEPPWAGSSEDLDVAEDEEARVFEAYMTAKHQYRDILRSRGLDQEGIKRATEDRIALAKSKSFCSVCKQKGHWHRDAECPARKGAPGNADSDKSGGKIQTAHAIFETNTNLGESLLAITDCACTKSVMGTSWLQRYVDVLRGMNVEVPLLPEQDNFRFGTSRIFASSYAVVVPFRLGSSWVLLRASVVHGDLPLLVSRSALAALGMVYDLDNHVADFSAVQVSGHPLLTTPSGHPALNVHPGNQGLPPHVHPKMWDAKKSIRGDIQIVAHQEAYMVGRFLGLSELHQVVAAYEDHCRFLD</sequence>
<feature type="compositionally biased region" description="Acidic residues" evidence="1">
    <location>
        <begin position="36"/>
        <end position="46"/>
    </location>
</feature>
<feature type="region of interest" description="Disordered" evidence="1">
    <location>
        <begin position="559"/>
        <end position="580"/>
    </location>
</feature>
<keyword evidence="2" id="KW-0812">Transmembrane</keyword>
<evidence type="ECO:0008006" key="5">
    <source>
        <dbReference type="Google" id="ProtNLM"/>
    </source>
</evidence>
<evidence type="ECO:0000313" key="4">
    <source>
        <dbReference type="Proteomes" id="UP000186817"/>
    </source>
</evidence>
<accession>A0A1Q9EPJ2</accession>
<keyword evidence="2" id="KW-1133">Transmembrane helix</keyword>
<feature type="transmembrane region" description="Helical" evidence="2">
    <location>
        <begin position="263"/>
        <end position="282"/>
    </location>
</feature>
<evidence type="ECO:0000256" key="2">
    <source>
        <dbReference type="SAM" id="Phobius"/>
    </source>
</evidence>
<feature type="compositionally biased region" description="Polar residues" evidence="1">
    <location>
        <begin position="1"/>
        <end position="19"/>
    </location>
</feature>
<feature type="compositionally biased region" description="Acidic residues" evidence="1">
    <location>
        <begin position="20"/>
        <end position="29"/>
    </location>
</feature>
<proteinExistence type="predicted"/>
<reference evidence="3 4" key="1">
    <citation type="submission" date="2016-02" db="EMBL/GenBank/DDBJ databases">
        <title>Genome analysis of coral dinoflagellate symbionts highlights evolutionary adaptations to a symbiotic lifestyle.</title>
        <authorList>
            <person name="Aranda M."/>
            <person name="Li Y."/>
            <person name="Liew Y.J."/>
            <person name="Baumgarten S."/>
            <person name="Simakov O."/>
            <person name="Wilson M."/>
            <person name="Piel J."/>
            <person name="Ashoor H."/>
            <person name="Bougouffa S."/>
            <person name="Bajic V.B."/>
            <person name="Ryu T."/>
            <person name="Ravasi T."/>
            <person name="Bayer T."/>
            <person name="Micklem G."/>
            <person name="Kim H."/>
            <person name="Bhak J."/>
            <person name="Lajeunesse T.C."/>
            <person name="Voolstra C.R."/>
        </authorList>
    </citation>
    <scope>NUCLEOTIDE SEQUENCE [LARGE SCALE GENOMIC DNA]</scope>
    <source>
        <strain evidence="3 4">CCMP2467</strain>
    </source>
</reference>
<comment type="caution">
    <text evidence="3">The sequence shown here is derived from an EMBL/GenBank/DDBJ whole genome shotgun (WGS) entry which is preliminary data.</text>
</comment>
<feature type="transmembrane region" description="Helical" evidence="2">
    <location>
        <begin position="294"/>
        <end position="313"/>
    </location>
</feature>
<feature type="transmembrane region" description="Helical" evidence="2">
    <location>
        <begin position="379"/>
        <end position="402"/>
    </location>
</feature>
<gene>
    <name evidence="3" type="ORF">AK812_SmicGene7109</name>
</gene>
<feature type="region of interest" description="Disordered" evidence="1">
    <location>
        <begin position="786"/>
        <end position="807"/>
    </location>
</feature>
<dbReference type="AlphaFoldDB" id="A0A1Q9EPJ2"/>
<dbReference type="EMBL" id="LSRX01000099">
    <property type="protein sequence ID" value="OLQ09297.1"/>
    <property type="molecule type" value="Genomic_DNA"/>
</dbReference>
<feature type="transmembrane region" description="Helical" evidence="2">
    <location>
        <begin position="333"/>
        <end position="358"/>
    </location>
</feature>
<dbReference type="Proteomes" id="UP000186817">
    <property type="component" value="Unassembled WGS sequence"/>
</dbReference>
<protein>
    <recommendedName>
        <fullName evidence="5">Retrotransposon gag domain-containing protein</fullName>
    </recommendedName>
</protein>
<organism evidence="3 4">
    <name type="scientific">Symbiodinium microadriaticum</name>
    <name type="common">Dinoflagellate</name>
    <name type="synonym">Zooxanthella microadriatica</name>
    <dbReference type="NCBI Taxonomy" id="2951"/>
    <lineage>
        <taxon>Eukaryota</taxon>
        <taxon>Sar</taxon>
        <taxon>Alveolata</taxon>
        <taxon>Dinophyceae</taxon>
        <taxon>Suessiales</taxon>
        <taxon>Symbiodiniaceae</taxon>
        <taxon>Symbiodinium</taxon>
    </lineage>
</organism>